<feature type="region of interest" description="Disordered" evidence="1">
    <location>
        <begin position="1"/>
        <end position="75"/>
    </location>
</feature>
<keyword evidence="3" id="KW-1185">Reference proteome</keyword>
<gene>
    <name evidence="2" type="ORF">NF557_11035</name>
</gene>
<dbReference type="EMBL" id="CP099490">
    <property type="protein sequence ID" value="USQ75166.1"/>
    <property type="molecule type" value="Genomic_DNA"/>
</dbReference>
<sequence>MTGAQDPQQRTDGELTQHSADEAREDWDVAATNPQPTGAGAGETPDAAAAGSGGRDGNLGESGRLHGEQDPDRAD</sequence>
<evidence type="ECO:0000313" key="2">
    <source>
        <dbReference type="EMBL" id="USQ75166.1"/>
    </source>
</evidence>
<feature type="compositionally biased region" description="Low complexity" evidence="1">
    <location>
        <begin position="36"/>
        <end position="50"/>
    </location>
</feature>
<feature type="compositionally biased region" description="Basic and acidic residues" evidence="1">
    <location>
        <begin position="63"/>
        <end position="75"/>
    </location>
</feature>
<dbReference type="Proteomes" id="UP001056535">
    <property type="component" value="Chromosome"/>
</dbReference>
<evidence type="ECO:0000313" key="3">
    <source>
        <dbReference type="Proteomes" id="UP001056535"/>
    </source>
</evidence>
<protein>
    <submittedName>
        <fullName evidence="2">Uncharacterized protein</fullName>
    </submittedName>
</protein>
<name>A0ABY4YEH6_9MICO</name>
<dbReference type="RefSeq" id="WP_252619353.1">
    <property type="nucleotide sequence ID" value="NZ_CP099490.1"/>
</dbReference>
<reference evidence="2" key="1">
    <citation type="submission" date="2022-06" db="EMBL/GenBank/DDBJ databases">
        <title>Ornithinimicrobium JY.X270.</title>
        <authorList>
            <person name="Huang Y."/>
        </authorList>
    </citation>
    <scope>NUCLEOTIDE SEQUENCE</scope>
    <source>
        <strain evidence="2">JY.X270</strain>
    </source>
</reference>
<evidence type="ECO:0000256" key="1">
    <source>
        <dbReference type="SAM" id="MobiDB-lite"/>
    </source>
</evidence>
<organism evidence="2 3">
    <name type="scientific">Ornithinimicrobium cryptoxanthini</name>
    <dbReference type="NCBI Taxonomy" id="2934161"/>
    <lineage>
        <taxon>Bacteria</taxon>
        <taxon>Bacillati</taxon>
        <taxon>Actinomycetota</taxon>
        <taxon>Actinomycetes</taxon>
        <taxon>Micrococcales</taxon>
        <taxon>Ornithinimicrobiaceae</taxon>
        <taxon>Ornithinimicrobium</taxon>
    </lineage>
</organism>
<proteinExistence type="predicted"/>
<feature type="compositionally biased region" description="Basic and acidic residues" evidence="1">
    <location>
        <begin position="9"/>
        <end position="22"/>
    </location>
</feature>
<accession>A0ABY4YEH6</accession>